<dbReference type="GO" id="GO:0046872">
    <property type="term" value="F:metal ion binding"/>
    <property type="evidence" value="ECO:0007669"/>
    <property type="project" value="UniProtKB-KW"/>
</dbReference>
<dbReference type="RefSeq" id="WP_183326629.1">
    <property type="nucleotide sequence ID" value="NZ_JACHHK010000001.1"/>
</dbReference>
<dbReference type="Gene3D" id="3.60.15.10">
    <property type="entry name" value="Ribonuclease Z/Hydroxyacylglutathione hydrolase-like"/>
    <property type="match status" value="1"/>
</dbReference>
<name>A0A7W8CXN8_9FIRM</name>
<dbReference type="Proteomes" id="UP000539953">
    <property type="component" value="Unassembled WGS sequence"/>
</dbReference>
<dbReference type="AlphaFoldDB" id="A0A7W8CXN8"/>
<dbReference type="InterPro" id="IPR036866">
    <property type="entry name" value="RibonucZ/Hydroxyglut_hydro"/>
</dbReference>
<proteinExistence type="inferred from homology"/>
<dbReference type="InterPro" id="IPR051013">
    <property type="entry name" value="MBL_superfamily_lactonases"/>
</dbReference>
<evidence type="ECO:0000259" key="6">
    <source>
        <dbReference type="SMART" id="SM00849"/>
    </source>
</evidence>
<reference evidence="7 8" key="1">
    <citation type="submission" date="2020-08" db="EMBL/GenBank/DDBJ databases">
        <title>Genomic Encyclopedia of Type Strains, Phase IV (KMG-IV): sequencing the most valuable type-strain genomes for metagenomic binning, comparative biology and taxonomic classification.</title>
        <authorList>
            <person name="Goeker M."/>
        </authorList>
    </citation>
    <scope>NUCLEOTIDE SEQUENCE [LARGE SCALE GENOMIC DNA]</scope>
    <source>
        <strain evidence="7 8">DSM 25799</strain>
    </source>
</reference>
<sequence>MDQLAAHGYKTADLDYCLLTHMDIDHAGGIGEVKEAGHILCSAAEWQAANKHNPRYLRRLWRDVNIETFADEPFDLFQDGTIIAFPMHGHSAGMTAIRVGSKDRYLIIAGDAGYGRPSWQRQVLPGVEWNRKETKQSLKKLRALALDPHCEAILMTHDPENTKPTFEF</sequence>
<evidence type="ECO:0000256" key="1">
    <source>
        <dbReference type="ARBA" id="ARBA00001947"/>
    </source>
</evidence>
<evidence type="ECO:0000256" key="3">
    <source>
        <dbReference type="ARBA" id="ARBA00022723"/>
    </source>
</evidence>
<comment type="caution">
    <text evidence="7">The sequence shown here is derived from an EMBL/GenBank/DDBJ whole genome shotgun (WGS) entry which is preliminary data.</text>
</comment>
<gene>
    <name evidence="7" type="ORF">HNQ47_000165</name>
</gene>
<keyword evidence="4 7" id="KW-0378">Hydrolase</keyword>
<dbReference type="GO" id="GO:0016787">
    <property type="term" value="F:hydrolase activity"/>
    <property type="evidence" value="ECO:0007669"/>
    <property type="project" value="UniProtKB-KW"/>
</dbReference>
<evidence type="ECO:0000313" key="8">
    <source>
        <dbReference type="Proteomes" id="UP000539953"/>
    </source>
</evidence>
<dbReference type="InterPro" id="IPR001279">
    <property type="entry name" value="Metallo-B-lactamas"/>
</dbReference>
<evidence type="ECO:0000256" key="4">
    <source>
        <dbReference type="ARBA" id="ARBA00022801"/>
    </source>
</evidence>
<organism evidence="7 8">
    <name type="scientific">Catenisphaera adipataccumulans</name>
    <dbReference type="NCBI Taxonomy" id="700500"/>
    <lineage>
        <taxon>Bacteria</taxon>
        <taxon>Bacillati</taxon>
        <taxon>Bacillota</taxon>
        <taxon>Erysipelotrichia</taxon>
        <taxon>Erysipelotrichales</taxon>
        <taxon>Erysipelotrichaceae</taxon>
        <taxon>Catenisphaera</taxon>
    </lineage>
</organism>
<accession>A0A7W8CXN8</accession>
<evidence type="ECO:0000256" key="2">
    <source>
        <dbReference type="ARBA" id="ARBA00007749"/>
    </source>
</evidence>
<dbReference type="PANTHER" id="PTHR42978:SF7">
    <property type="entry name" value="METALLO-HYDROLASE RV2300C-RELATED"/>
    <property type="match status" value="1"/>
</dbReference>
<keyword evidence="3" id="KW-0479">Metal-binding</keyword>
<evidence type="ECO:0000256" key="5">
    <source>
        <dbReference type="ARBA" id="ARBA00022833"/>
    </source>
</evidence>
<keyword evidence="8" id="KW-1185">Reference proteome</keyword>
<dbReference type="SUPFAM" id="SSF56281">
    <property type="entry name" value="Metallo-hydrolase/oxidoreductase"/>
    <property type="match status" value="1"/>
</dbReference>
<dbReference type="Pfam" id="PF00753">
    <property type="entry name" value="Lactamase_B"/>
    <property type="match status" value="1"/>
</dbReference>
<dbReference type="SMART" id="SM00849">
    <property type="entry name" value="Lactamase_B"/>
    <property type="match status" value="1"/>
</dbReference>
<feature type="domain" description="Metallo-beta-lactamase" evidence="6">
    <location>
        <begin position="3"/>
        <end position="157"/>
    </location>
</feature>
<protein>
    <submittedName>
        <fullName evidence="7">Glyoxylase-like metal-dependent hydrolase (Beta-lactamase superfamily II)</fullName>
    </submittedName>
</protein>
<comment type="cofactor">
    <cofactor evidence="1">
        <name>Zn(2+)</name>
        <dbReference type="ChEBI" id="CHEBI:29105"/>
    </cofactor>
</comment>
<evidence type="ECO:0000313" key="7">
    <source>
        <dbReference type="EMBL" id="MBB5182162.1"/>
    </source>
</evidence>
<keyword evidence="5" id="KW-0862">Zinc</keyword>
<dbReference type="EMBL" id="JACHHK010000001">
    <property type="protein sequence ID" value="MBB5182162.1"/>
    <property type="molecule type" value="Genomic_DNA"/>
</dbReference>
<comment type="similarity">
    <text evidence="2">Belongs to the metallo-beta-lactamase superfamily.</text>
</comment>
<dbReference type="PANTHER" id="PTHR42978">
    <property type="entry name" value="QUORUM-QUENCHING LACTONASE YTNP-RELATED-RELATED"/>
    <property type="match status" value="1"/>
</dbReference>